<proteinExistence type="predicted"/>
<evidence type="ECO:0000256" key="1">
    <source>
        <dbReference type="SAM" id="MobiDB-lite"/>
    </source>
</evidence>
<keyword evidence="3" id="KW-1185">Reference proteome</keyword>
<reference evidence="2" key="1">
    <citation type="submission" date="2022-11" db="EMBL/GenBank/DDBJ databases">
        <title>Centuries of genome instability and evolution in soft-shell clam transmissible cancer (bioRxiv).</title>
        <authorList>
            <person name="Hart S.F.M."/>
            <person name="Yonemitsu M.A."/>
            <person name="Giersch R.M."/>
            <person name="Beal B.F."/>
            <person name="Arriagada G."/>
            <person name="Davis B.W."/>
            <person name="Ostrander E.A."/>
            <person name="Goff S.P."/>
            <person name="Metzger M.J."/>
        </authorList>
    </citation>
    <scope>NUCLEOTIDE SEQUENCE</scope>
    <source>
        <strain evidence="2">MELC-2E11</strain>
        <tissue evidence="2">Siphon/mantle</tissue>
    </source>
</reference>
<dbReference type="Proteomes" id="UP001164746">
    <property type="component" value="Chromosome 10"/>
</dbReference>
<evidence type="ECO:0000313" key="2">
    <source>
        <dbReference type="EMBL" id="WAR17060.1"/>
    </source>
</evidence>
<name>A0ABY7F4F5_MYAAR</name>
<dbReference type="EMBL" id="CP111021">
    <property type="protein sequence ID" value="WAR17060.1"/>
    <property type="molecule type" value="Genomic_DNA"/>
</dbReference>
<protein>
    <submittedName>
        <fullName evidence="2">Uncharacterized protein</fullName>
    </submittedName>
</protein>
<accession>A0ABY7F4F5</accession>
<evidence type="ECO:0000313" key="3">
    <source>
        <dbReference type="Proteomes" id="UP001164746"/>
    </source>
</evidence>
<organism evidence="2 3">
    <name type="scientific">Mya arenaria</name>
    <name type="common">Soft-shell clam</name>
    <dbReference type="NCBI Taxonomy" id="6604"/>
    <lineage>
        <taxon>Eukaryota</taxon>
        <taxon>Metazoa</taxon>
        <taxon>Spiralia</taxon>
        <taxon>Lophotrochozoa</taxon>
        <taxon>Mollusca</taxon>
        <taxon>Bivalvia</taxon>
        <taxon>Autobranchia</taxon>
        <taxon>Heteroconchia</taxon>
        <taxon>Euheterodonta</taxon>
        <taxon>Imparidentia</taxon>
        <taxon>Neoheterodontei</taxon>
        <taxon>Myida</taxon>
        <taxon>Myoidea</taxon>
        <taxon>Myidae</taxon>
        <taxon>Mya</taxon>
    </lineage>
</organism>
<feature type="region of interest" description="Disordered" evidence="1">
    <location>
        <begin position="27"/>
        <end position="46"/>
    </location>
</feature>
<sequence>MEVMCKVEKLYADFIWRQFTFSKGKKIRKKNTAPPSVHSVARQGHS</sequence>
<gene>
    <name evidence="2" type="ORF">MAR_031654</name>
</gene>